<dbReference type="RefSeq" id="WP_408327604.1">
    <property type="nucleotide sequence ID" value="NZ_JAQQFH010000004.1"/>
</dbReference>
<accession>A0ABW8ZI35</accession>
<proteinExistence type="predicted"/>
<evidence type="ECO:0000313" key="3">
    <source>
        <dbReference type="Proteomes" id="UP001629249"/>
    </source>
</evidence>
<dbReference type="Gene3D" id="4.10.430.30">
    <property type="match status" value="1"/>
</dbReference>
<evidence type="ECO:0000259" key="1">
    <source>
        <dbReference type="Pfam" id="PF00816"/>
    </source>
</evidence>
<comment type="caution">
    <text evidence="2">The sequence shown here is derived from an EMBL/GenBank/DDBJ whole genome shotgun (WGS) entry which is preliminary data.</text>
</comment>
<organism evidence="2 3">
    <name type="scientific">Paraburkholderia agricolaris</name>
    <dbReference type="NCBI Taxonomy" id="2152888"/>
    <lineage>
        <taxon>Bacteria</taxon>
        <taxon>Pseudomonadati</taxon>
        <taxon>Pseudomonadota</taxon>
        <taxon>Betaproteobacteria</taxon>
        <taxon>Burkholderiales</taxon>
        <taxon>Burkholderiaceae</taxon>
        <taxon>Paraburkholderia</taxon>
    </lineage>
</organism>
<sequence length="65" mass="6939">MTKSPARKAKTVGKKASKAVAVTLGTGQPKGPQPALYWDRKSGATWSGRGRVPAWLAGAKDRTRF</sequence>
<name>A0ABW8ZI35_9BURK</name>
<protein>
    <submittedName>
        <fullName evidence="2">H-NS family nucleoid-associated regulatory protein</fullName>
    </submittedName>
</protein>
<evidence type="ECO:0000313" key="2">
    <source>
        <dbReference type="EMBL" id="MFL9882877.1"/>
    </source>
</evidence>
<dbReference type="EMBL" id="JAQQFN010000004">
    <property type="protein sequence ID" value="MFL9882877.1"/>
    <property type="molecule type" value="Genomic_DNA"/>
</dbReference>
<dbReference type="Pfam" id="PF00816">
    <property type="entry name" value="Histone_HNS"/>
    <property type="match status" value="1"/>
</dbReference>
<keyword evidence="3" id="KW-1185">Reference proteome</keyword>
<dbReference type="Proteomes" id="UP001629249">
    <property type="component" value="Unassembled WGS sequence"/>
</dbReference>
<reference evidence="2 3" key="1">
    <citation type="journal article" date="2024" name="Chem. Sci.">
        <title>Discovery of megapolipeptins by genome mining of a Burkholderiales bacteria collection.</title>
        <authorList>
            <person name="Paulo B.S."/>
            <person name="Recchia M.J.J."/>
            <person name="Lee S."/>
            <person name="Fergusson C.H."/>
            <person name="Romanowski S.B."/>
            <person name="Hernandez A."/>
            <person name="Krull N."/>
            <person name="Liu D.Y."/>
            <person name="Cavanagh H."/>
            <person name="Bos A."/>
            <person name="Gray C.A."/>
            <person name="Murphy B.T."/>
            <person name="Linington R.G."/>
            <person name="Eustaquio A.S."/>
        </authorList>
    </citation>
    <scope>NUCLEOTIDE SEQUENCE [LARGE SCALE GENOMIC DNA]</scope>
    <source>
        <strain evidence="2 3">RL16-012-BIC-B</strain>
    </source>
</reference>
<dbReference type="SUPFAM" id="SSF81273">
    <property type="entry name" value="H-NS histone-like proteins"/>
    <property type="match status" value="1"/>
</dbReference>
<feature type="domain" description="DNA-binding protein H-NS-like C-terminal" evidence="1">
    <location>
        <begin position="37"/>
        <end position="61"/>
    </location>
</feature>
<dbReference type="InterPro" id="IPR027444">
    <property type="entry name" value="H-NS_C_dom"/>
</dbReference>
<gene>
    <name evidence="2" type="ORF">PQR66_07565</name>
</gene>